<dbReference type="GO" id="GO:0016020">
    <property type="term" value="C:membrane"/>
    <property type="evidence" value="ECO:0007669"/>
    <property type="project" value="UniProtKB-SubCell"/>
</dbReference>
<organism evidence="11 12">
    <name type="scientific">Artemisia annua</name>
    <name type="common">Sweet wormwood</name>
    <dbReference type="NCBI Taxonomy" id="35608"/>
    <lineage>
        <taxon>Eukaryota</taxon>
        <taxon>Viridiplantae</taxon>
        <taxon>Streptophyta</taxon>
        <taxon>Embryophyta</taxon>
        <taxon>Tracheophyta</taxon>
        <taxon>Spermatophyta</taxon>
        <taxon>Magnoliopsida</taxon>
        <taxon>eudicotyledons</taxon>
        <taxon>Gunneridae</taxon>
        <taxon>Pentapetalae</taxon>
        <taxon>asterids</taxon>
        <taxon>campanulids</taxon>
        <taxon>Asterales</taxon>
        <taxon>Asteraceae</taxon>
        <taxon>Asteroideae</taxon>
        <taxon>Anthemideae</taxon>
        <taxon>Artemisiinae</taxon>
        <taxon>Artemisia</taxon>
    </lineage>
</organism>
<keyword evidence="6" id="KW-0677">Repeat</keyword>
<evidence type="ECO:0000256" key="4">
    <source>
        <dbReference type="ARBA" id="ARBA00022692"/>
    </source>
</evidence>
<evidence type="ECO:0000256" key="2">
    <source>
        <dbReference type="ARBA" id="ARBA00009592"/>
    </source>
</evidence>
<evidence type="ECO:0000256" key="9">
    <source>
        <dbReference type="ARBA" id="ARBA00023180"/>
    </source>
</evidence>
<evidence type="ECO:0000313" key="11">
    <source>
        <dbReference type="EMBL" id="PWA71795.1"/>
    </source>
</evidence>
<accession>A0A2U1NE39</accession>
<keyword evidence="7 10" id="KW-1133">Transmembrane helix</keyword>
<evidence type="ECO:0000256" key="3">
    <source>
        <dbReference type="ARBA" id="ARBA00022614"/>
    </source>
</evidence>
<keyword evidence="5" id="KW-0732">Signal</keyword>
<comment type="subcellular location">
    <subcellularLocation>
        <location evidence="1">Membrane</location>
        <topology evidence="1">Single-pass type I membrane protein</topology>
    </subcellularLocation>
</comment>
<dbReference type="PROSITE" id="PS51450">
    <property type="entry name" value="LRR"/>
    <property type="match status" value="1"/>
</dbReference>
<dbReference type="PANTHER" id="PTHR48063:SF76">
    <property type="entry name" value="NON-SPECIFIC SERINE_THREONINE PROTEIN KINASE"/>
    <property type="match status" value="1"/>
</dbReference>
<gene>
    <name evidence="11" type="ORF">CTI12_AA277110</name>
</gene>
<comment type="caution">
    <text evidence="11">The sequence shown here is derived from an EMBL/GenBank/DDBJ whole genome shotgun (WGS) entry which is preliminary data.</text>
</comment>
<dbReference type="PANTHER" id="PTHR48063">
    <property type="entry name" value="LRR RECEPTOR-LIKE KINASE"/>
    <property type="match status" value="1"/>
</dbReference>
<dbReference type="Proteomes" id="UP000245207">
    <property type="component" value="Unassembled WGS sequence"/>
</dbReference>
<dbReference type="InterPro" id="IPR001611">
    <property type="entry name" value="Leu-rich_rpt"/>
</dbReference>
<dbReference type="EMBL" id="PKPP01003020">
    <property type="protein sequence ID" value="PWA71795.1"/>
    <property type="molecule type" value="Genomic_DNA"/>
</dbReference>
<keyword evidence="8 10" id="KW-0472">Membrane</keyword>
<evidence type="ECO:0000256" key="1">
    <source>
        <dbReference type="ARBA" id="ARBA00004479"/>
    </source>
</evidence>
<comment type="similarity">
    <text evidence="2">Belongs to the RLP family.</text>
</comment>
<keyword evidence="4 10" id="KW-0812">Transmembrane</keyword>
<dbReference type="InterPro" id="IPR032675">
    <property type="entry name" value="LRR_dom_sf"/>
</dbReference>
<dbReference type="AlphaFoldDB" id="A0A2U1NE39"/>
<dbReference type="Gene3D" id="3.80.10.10">
    <property type="entry name" value="Ribonuclease Inhibitor"/>
    <property type="match status" value="1"/>
</dbReference>
<dbReference type="InterPro" id="IPR046956">
    <property type="entry name" value="RLP23-like"/>
</dbReference>
<evidence type="ECO:0000313" key="12">
    <source>
        <dbReference type="Proteomes" id="UP000245207"/>
    </source>
</evidence>
<dbReference type="OrthoDB" id="1719097at2759"/>
<name>A0A2U1NE39_ARTAN</name>
<protein>
    <submittedName>
        <fullName evidence="11">Leucine-rich repeat protein</fullName>
    </submittedName>
</protein>
<evidence type="ECO:0000256" key="5">
    <source>
        <dbReference type="ARBA" id="ARBA00022729"/>
    </source>
</evidence>
<keyword evidence="12" id="KW-1185">Reference proteome</keyword>
<sequence>MDFGENNLTGTIPQCFGNLHGMTGGDSNLYFFGGFEQSVIQVMRGVPLEYTTIMRYVVNMDLSSNRLVGEIPNNLTLLSGLLGLNLSNNHLTGQIPARIGDVNSLMSLDLSGNDLIGTIPQSISSLTSLSHLNLSNNNLSGRIPTGSQLQTLIDPSIYAGNNELCGSPLPKRCERDEAGVTTSNNGKDDDDIEMIWVYAIASGFATGFIGILGVLALSKRWRLFLYSFVEVKQK</sequence>
<proteinExistence type="inferred from homology"/>
<dbReference type="STRING" id="35608.A0A2U1NE39"/>
<keyword evidence="9" id="KW-0325">Glycoprotein</keyword>
<dbReference type="PRINTS" id="PR00019">
    <property type="entry name" value="LEURICHRPT"/>
</dbReference>
<evidence type="ECO:0000256" key="6">
    <source>
        <dbReference type="ARBA" id="ARBA00022737"/>
    </source>
</evidence>
<evidence type="ECO:0000256" key="8">
    <source>
        <dbReference type="ARBA" id="ARBA00023136"/>
    </source>
</evidence>
<evidence type="ECO:0000256" key="7">
    <source>
        <dbReference type="ARBA" id="ARBA00022989"/>
    </source>
</evidence>
<dbReference type="SUPFAM" id="SSF52058">
    <property type="entry name" value="L domain-like"/>
    <property type="match status" value="1"/>
</dbReference>
<feature type="transmembrane region" description="Helical" evidence="10">
    <location>
        <begin position="195"/>
        <end position="217"/>
    </location>
</feature>
<keyword evidence="3" id="KW-0433">Leucine-rich repeat</keyword>
<dbReference type="FunFam" id="3.80.10.10:FF:000111">
    <property type="entry name" value="LRR receptor-like serine/threonine-protein kinase ERECTA"/>
    <property type="match status" value="1"/>
</dbReference>
<dbReference type="Pfam" id="PF00560">
    <property type="entry name" value="LRR_1"/>
    <property type="match status" value="5"/>
</dbReference>
<reference evidence="11 12" key="1">
    <citation type="journal article" date="2018" name="Mol. Plant">
        <title>The genome of Artemisia annua provides insight into the evolution of Asteraceae family and artemisinin biosynthesis.</title>
        <authorList>
            <person name="Shen Q."/>
            <person name="Zhang L."/>
            <person name="Liao Z."/>
            <person name="Wang S."/>
            <person name="Yan T."/>
            <person name="Shi P."/>
            <person name="Liu M."/>
            <person name="Fu X."/>
            <person name="Pan Q."/>
            <person name="Wang Y."/>
            <person name="Lv Z."/>
            <person name="Lu X."/>
            <person name="Zhang F."/>
            <person name="Jiang W."/>
            <person name="Ma Y."/>
            <person name="Chen M."/>
            <person name="Hao X."/>
            <person name="Li L."/>
            <person name="Tang Y."/>
            <person name="Lv G."/>
            <person name="Zhou Y."/>
            <person name="Sun X."/>
            <person name="Brodelius P.E."/>
            <person name="Rose J.K.C."/>
            <person name="Tang K."/>
        </authorList>
    </citation>
    <scope>NUCLEOTIDE SEQUENCE [LARGE SCALE GENOMIC DNA]</scope>
    <source>
        <strain evidence="12">cv. Huhao1</strain>
        <tissue evidence="11">Leaf</tissue>
    </source>
</reference>
<evidence type="ECO:0000256" key="10">
    <source>
        <dbReference type="SAM" id="Phobius"/>
    </source>
</evidence>